<evidence type="ECO:0000259" key="3">
    <source>
        <dbReference type="Pfam" id="PF23598"/>
    </source>
</evidence>
<keyword evidence="2" id="KW-0611">Plant defense</keyword>
<dbReference type="InterPro" id="IPR042197">
    <property type="entry name" value="Apaf_helical"/>
</dbReference>
<dbReference type="SUPFAM" id="SSF52540">
    <property type="entry name" value="P-loop containing nucleoside triphosphate hydrolases"/>
    <property type="match status" value="1"/>
</dbReference>
<dbReference type="InParanoid" id="A0A059C7V8"/>
<dbReference type="GO" id="GO:0006952">
    <property type="term" value="P:defense response"/>
    <property type="evidence" value="ECO:0007669"/>
    <property type="project" value="UniProtKB-KW"/>
</dbReference>
<dbReference type="GO" id="GO:0051707">
    <property type="term" value="P:response to other organism"/>
    <property type="evidence" value="ECO:0007669"/>
    <property type="project" value="UniProtKB-ARBA"/>
</dbReference>
<dbReference type="PANTHER" id="PTHR11017">
    <property type="entry name" value="LEUCINE-RICH REPEAT-CONTAINING PROTEIN"/>
    <property type="match status" value="1"/>
</dbReference>
<dbReference type="GO" id="GO:0043531">
    <property type="term" value="F:ADP binding"/>
    <property type="evidence" value="ECO:0007669"/>
    <property type="project" value="InterPro"/>
</dbReference>
<evidence type="ECO:0000313" key="4">
    <source>
        <dbReference type="EMBL" id="KCW74015.1"/>
    </source>
</evidence>
<dbReference type="PRINTS" id="PR00364">
    <property type="entry name" value="DISEASERSIST"/>
</dbReference>
<dbReference type="Gene3D" id="3.80.10.10">
    <property type="entry name" value="Ribonuclease Inhibitor"/>
    <property type="match status" value="1"/>
</dbReference>
<evidence type="ECO:0000256" key="2">
    <source>
        <dbReference type="ARBA" id="ARBA00022821"/>
    </source>
</evidence>
<dbReference type="InterPro" id="IPR032675">
    <property type="entry name" value="LRR_dom_sf"/>
</dbReference>
<dbReference type="EMBL" id="KK198757">
    <property type="protein sequence ID" value="KCW74015.1"/>
    <property type="molecule type" value="Genomic_DNA"/>
</dbReference>
<dbReference type="SUPFAM" id="SSF52047">
    <property type="entry name" value="RNI-like"/>
    <property type="match status" value="1"/>
</dbReference>
<feature type="domain" description="Disease resistance R13L4/SHOC-2-like LRR" evidence="3">
    <location>
        <begin position="369"/>
        <end position="528"/>
    </location>
</feature>
<dbReference type="PANTHER" id="PTHR11017:SF570">
    <property type="entry name" value="DISEASE RESISTANCE PROTEIN (TIR-NBS CLASS)-RELATED"/>
    <property type="match status" value="1"/>
</dbReference>
<dbReference type="InterPro" id="IPR027417">
    <property type="entry name" value="P-loop_NTPase"/>
</dbReference>
<gene>
    <name evidence="4" type="ORF">EUGRSUZ_E02639</name>
</gene>
<dbReference type="InterPro" id="IPR055414">
    <property type="entry name" value="LRR_R13L4/SHOC2-like"/>
</dbReference>
<dbReference type="Pfam" id="PF23598">
    <property type="entry name" value="LRR_14"/>
    <property type="match status" value="1"/>
</dbReference>
<dbReference type="Gramene" id="KCW74015">
    <property type="protein sequence ID" value="KCW74015"/>
    <property type="gene ID" value="EUGRSUZ_E02639"/>
</dbReference>
<evidence type="ECO:0000256" key="1">
    <source>
        <dbReference type="ARBA" id="ARBA00022737"/>
    </source>
</evidence>
<organism evidence="4">
    <name type="scientific">Eucalyptus grandis</name>
    <name type="common">Flooded gum</name>
    <dbReference type="NCBI Taxonomy" id="71139"/>
    <lineage>
        <taxon>Eukaryota</taxon>
        <taxon>Viridiplantae</taxon>
        <taxon>Streptophyta</taxon>
        <taxon>Embryophyta</taxon>
        <taxon>Tracheophyta</taxon>
        <taxon>Spermatophyta</taxon>
        <taxon>Magnoliopsida</taxon>
        <taxon>eudicotyledons</taxon>
        <taxon>Gunneridae</taxon>
        <taxon>Pentapetalae</taxon>
        <taxon>rosids</taxon>
        <taxon>malvids</taxon>
        <taxon>Myrtales</taxon>
        <taxon>Myrtaceae</taxon>
        <taxon>Myrtoideae</taxon>
        <taxon>Eucalypteae</taxon>
        <taxon>Eucalyptus</taxon>
    </lineage>
</organism>
<dbReference type="Gene3D" id="3.40.50.300">
    <property type="entry name" value="P-loop containing nucleotide triphosphate hydrolases"/>
    <property type="match status" value="1"/>
</dbReference>
<keyword evidence="1" id="KW-0677">Repeat</keyword>
<protein>
    <recommendedName>
        <fullName evidence="3">Disease resistance R13L4/SHOC-2-like LRR domain-containing protein</fullName>
    </recommendedName>
</protein>
<dbReference type="AlphaFoldDB" id="A0A059C7V8"/>
<dbReference type="InterPro" id="IPR044974">
    <property type="entry name" value="Disease_R_plants"/>
</dbReference>
<proteinExistence type="predicted"/>
<sequence length="530" mass="60160">MTTIGNAIYHQLSSCFDGCSLLAEIGETAHNAGGIQFVQTKLICDVLGRDGDVTSFEGGIRFFLNVFRNIKVLIVLDDVEEESHPHDLVGDQLDYRMIVTSENGGILQTYDSQDLVRTYEVKKMDNDRALELFHKHALGTHGLIPGYPEIGKRIIKAMGRVPFTIEVIGSFLHEKTIGDWREIEDLIKPRKENSREVLKDCREISKICYEALDEKQKQIFWDIAWFANGEDSRIASYMWPEQDLLPSHHVLMPLVKIQADNLLWMHKLLKHLSGSIDKGDPGRHSRLYMDNTKLEVINWEEGMEEVEVLCFDFKNRRPHEFTETNFKSLPNIRFLKIDHARVSGNFANVFPKLRWLCWQGCPIDFETEQLRVLNLTGCTELLISPPFSSFPKLEMLILEGCSWLVYLDPSIGGLKNLLCLNLKSCTELNMLPAEIGGLEALKELLIDETSVQEIPLEGDLKKLETLCASNCLSLSLLPHSFEHLTSLTNLSVDNSKITKLSDGIGELVKLRCLSLRIAVGYENFQTPLAN</sequence>
<reference evidence="4" key="1">
    <citation type="submission" date="2013-07" db="EMBL/GenBank/DDBJ databases">
        <title>The genome of Eucalyptus grandis.</title>
        <authorList>
            <person name="Schmutz J."/>
            <person name="Hayes R."/>
            <person name="Myburg A."/>
            <person name="Tuskan G."/>
            <person name="Grattapaglia D."/>
            <person name="Rokhsar D.S."/>
        </authorList>
    </citation>
    <scope>NUCLEOTIDE SEQUENCE</scope>
    <source>
        <tissue evidence="4">Leaf extractions</tissue>
    </source>
</reference>
<accession>A0A059C7V8</accession>
<name>A0A059C7V8_EUCGR</name>
<dbReference type="Gene3D" id="1.10.8.430">
    <property type="entry name" value="Helical domain of apoptotic protease-activating factors"/>
    <property type="match status" value="1"/>
</dbReference>